<reference evidence="3" key="1">
    <citation type="submission" date="2022-10" db="EMBL/GenBank/DDBJ databases">
        <title>Comparative genomics and taxonomic characterization of three novel marine species of genus Reichenbachiella exhibiting antioxidant and polysaccharide degradation activities.</title>
        <authorList>
            <person name="Muhammad N."/>
            <person name="Lee Y.-J."/>
            <person name="Ko J."/>
            <person name="Kim S.-G."/>
        </authorList>
    </citation>
    <scope>NUCLEOTIDE SEQUENCE</scope>
    <source>
        <strain evidence="3">Wsw4-B4</strain>
    </source>
</reference>
<dbReference type="SUPFAM" id="SSF69318">
    <property type="entry name" value="Integrin alpha N-terminal domain"/>
    <property type="match status" value="2"/>
</dbReference>
<protein>
    <submittedName>
        <fullName evidence="3">T9SS type A sorting domain-containing protein</fullName>
    </submittedName>
</protein>
<dbReference type="InterPro" id="IPR013517">
    <property type="entry name" value="FG-GAP"/>
</dbReference>
<sequence>MMRNFLFLLVHFLFVAPLSAQVALEFVYPEVTHGSKMLRLPFAGGINSAQYQTIDLDGDDDLDLVVFDRSSDKINCFENTGTQYDYRPAFEFLFPTDIQHWMVLADFDCDGQKDLFTYTGQGIRVFRNVATGGGPIWELEIEPLKTQGSSSKINLLFNPTDIPSISDIDDDGDLDILVFEFSSSNQIEFHRNHSIENSQICGLDFVRETRAYGDIRDCGCDDFTVDDPCASTGRILHAGGKALLSLDQNADGLMDLVVSQETCENLSYTQNIGTTSQAVFEPFVNDFPLFTSPIGFVNFPAAFYEDVTFDGQKDILVSSNMRANTTQEIDFQTSSFVYQNKGANAFAAPAIFLQNEMIDVGEFAYPSLVDIDGDGSQDLVIGNAGRLINGIYLSTLMTYQRTSAGLVQTTDDLFGLSALGYTYIKPQFVDINSDGKIDLVFSALDDSHAFRLYYVLNTADTGIAVDLNQIQSIPISFTVLDDFHLDDVNGDGFIDCLLGLSSGKLNYYRNDGTHDLPTFVLDTEAFLGLDFNSYKSNLSLSTGDLDGDGRTDLITTDRSGELAFYSDYATGTAVAQQALIRLDVSENLLPSRLGRVTKPAVGELLGRTMVAVGSIQGGIRLLGVQTASAVNELTLKAFPIPTNEDRIVHFQSNLSETRLEIFTLTGKKVAELMLMAYLTSAVHLSHLDDGLYLAKATNGGQSCSVKILVGP</sequence>
<evidence type="ECO:0000256" key="2">
    <source>
        <dbReference type="SAM" id="SignalP"/>
    </source>
</evidence>
<evidence type="ECO:0000313" key="3">
    <source>
        <dbReference type="EMBL" id="UXX80456.1"/>
    </source>
</evidence>
<dbReference type="NCBIfam" id="TIGR04183">
    <property type="entry name" value="Por_Secre_tail"/>
    <property type="match status" value="1"/>
</dbReference>
<dbReference type="PANTHER" id="PTHR44103">
    <property type="entry name" value="PROPROTEIN CONVERTASE P"/>
    <property type="match status" value="1"/>
</dbReference>
<evidence type="ECO:0000313" key="4">
    <source>
        <dbReference type="Proteomes" id="UP001062165"/>
    </source>
</evidence>
<gene>
    <name evidence="3" type="ORF">N7E81_05000</name>
</gene>
<keyword evidence="1 2" id="KW-0732">Signal</keyword>
<proteinExistence type="predicted"/>
<evidence type="ECO:0000256" key="1">
    <source>
        <dbReference type="ARBA" id="ARBA00022729"/>
    </source>
</evidence>
<accession>A0ABY6D2S5</accession>
<dbReference type="Proteomes" id="UP001062165">
    <property type="component" value="Chromosome"/>
</dbReference>
<dbReference type="InterPro" id="IPR026444">
    <property type="entry name" value="Secre_tail"/>
</dbReference>
<dbReference type="Pfam" id="PF13517">
    <property type="entry name" value="FG-GAP_3"/>
    <property type="match status" value="2"/>
</dbReference>
<organism evidence="3 4">
    <name type="scientific">Reichenbachiella carrageenanivorans</name>
    <dbReference type="NCBI Taxonomy" id="2979869"/>
    <lineage>
        <taxon>Bacteria</taxon>
        <taxon>Pseudomonadati</taxon>
        <taxon>Bacteroidota</taxon>
        <taxon>Cytophagia</taxon>
        <taxon>Cytophagales</taxon>
        <taxon>Reichenbachiellaceae</taxon>
        <taxon>Reichenbachiella</taxon>
    </lineage>
</organism>
<feature type="signal peptide" evidence="2">
    <location>
        <begin position="1"/>
        <end position="22"/>
    </location>
</feature>
<name>A0ABY6D2S5_9BACT</name>
<dbReference type="InterPro" id="IPR028994">
    <property type="entry name" value="Integrin_alpha_N"/>
</dbReference>
<feature type="chain" id="PRO_5045543572" evidence="2">
    <location>
        <begin position="23"/>
        <end position="711"/>
    </location>
</feature>
<dbReference type="Gene3D" id="2.130.10.130">
    <property type="entry name" value="Integrin alpha, N-terminal"/>
    <property type="match status" value="2"/>
</dbReference>
<keyword evidence="4" id="KW-1185">Reference proteome</keyword>
<dbReference type="RefSeq" id="WP_263052186.1">
    <property type="nucleotide sequence ID" value="NZ_CP106735.1"/>
</dbReference>
<dbReference type="PANTHER" id="PTHR44103:SF1">
    <property type="entry name" value="PROPROTEIN CONVERTASE P"/>
    <property type="match status" value="1"/>
</dbReference>
<dbReference type="EMBL" id="CP106735">
    <property type="protein sequence ID" value="UXX80456.1"/>
    <property type="molecule type" value="Genomic_DNA"/>
</dbReference>